<protein>
    <recommendedName>
        <fullName evidence="6">Protein kinase domain-containing protein</fullName>
    </recommendedName>
</protein>
<dbReference type="Proteomes" id="UP000821866">
    <property type="component" value="Unassembled WGS sequence"/>
</dbReference>
<dbReference type="InterPro" id="IPR011009">
    <property type="entry name" value="Kinase-like_dom_sf"/>
</dbReference>
<dbReference type="Gene3D" id="1.10.510.10">
    <property type="entry name" value="Transferase(Phosphotransferase) domain 1"/>
    <property type="match status" value="1"/>
</dbReference>
<dbReference type="GO" id="GO:0005634">
    <property type="term" value="C:nucleus"/>
    <property type="evidence" value="ECO:0007669"/>
    <property type="project" value="TreeGrafter"/>
</dbReference>
<evidence type="ECO:0000256" key="5">
    <source>
        <dbReference type="SAM" id="MobiDB-lite"/>
    </source>
</evidence>
<dbReference type="InterPro" id="IPR000719">
    <property type="entry name" value="Prot_kinase_dom"/>
</dbReference>
<dbReference type="GO" id="GO:0051754">
    <property type="term" value="P:meiotic sister chromatid cohesion, centromeric"/>
    <property type="evidence" value="ECO:0007669"/>
    <property type="project" value="TreeGrafter"/>
</dbReference>
<feature type="region of interest" description="Disordered" evidence="5">
    <location>
        <begin position="335"/>
        <end position="366"/>
    </location>
</feature>
<dbReference type="PANTHER" id="PTHR14030:SF4">
    <property type="entry name" value="BUB1 KINASE, ISOFORM A-RELATED"/>
    <property type="match status" value="1"/>
</dbReference>
<feature type="compositionally biased region" description="Low complexity" evidence="5">
    <location>
        <begin position="345"/>
        <end position="358"/>
    </location>
</feature>
<proteinExistence type="predicted"/>
<feature type="domain" description="Protein kinase" evidence="6">
    <location>
        <begin position="520"/>
        <end position="852"/>
    </location>
</feature>
<gene>
    <name evidence="7" type="ORF">HPB51_027065</name>
</gene>
<feature type="compositionally biased region" description="Low complexity" evidence="5">
    <location>
        <begin position="395"/>
        <end position="420"/>
    </location>
</feature>
<dbReference type="InterPro" id="IPR008271">
    <property type="entry name" value="Ser/Thr_kinase_AS"/>
</dbReference>
<reference evidence="7" key="1">
    <citation type="journal article" date="2020" name="Cell">
        <title>Large-Scale Comparative Analyses of Tick Genomes Elucidate Their Genetic Diversity and Vector Capacities.</title>
        <authorList>
            <consortium name="Tick Genome and Microbiome Consortium (TIGMIC)"/>
            <person name="Jia N."/>
            <person name="Wang J."/>
            <person name="Shi W."/>
            <person name="Du L."/>
            <person name="Sun Y."/>
            <person name="Zhan W."/>
            <person name="Jiang J.F."/>
            <person name="Wang Q."/>
            <person name="Zhang B."/>
            <person name="Ji P."/>
            <person name="Bell-Sakyi L."/>
            <person name="Cui X.M."/>
            <person name="Yuan T.T."/>
            <person name="Jiang B.G."/>
            <person name="Yang W.F."/>
            <person name="Lam T.T."/>
            <person name="Chang Q.C."/>
            <person name="Ding S.J."/>
            <person name="Wang X.J."/>
            <person name="Zhu J.G."/>
            <person name="Ruan X.D."/>
            <person name="Zhao L."/>
            <person name="Wei J.T."/>
            <person name="Ye R.Z."/>
            <person name="Que T.C."/>
            <person name="Du C.H."/>
            <person name="Zhou Y.H."/>
            <person name="Cheng J.X."/>
            <person name="Dai P.F."/>
            <person name="Guo W.B."/>
            <person name="Han X.H."/>
            <person name="Huang E.J."/>
            <person name="Li L.F."/>
            <person name="Wei W."/>
            <person name="Gao Y.C."/>
            <person name="Liu J.Z."/>
            <person name="Shao H.Z."/>
            <person name="Wang X."/>
            <person name="Wang C.C."/>
            <person name="Yang T.C."/>
            <person name="Huo Q.B."/>
            <person name="Li W."/>
            <person name="Chen H.Y."/>
            <person name="Chen S.E."/>
            <person name="Zhou L.G."/>
            <person name="Ni X.B."/>
            <person name="Tian J.H."/>
            <person name="Sheng Y."/>
            <person name="Liu T."/>
            <person name="Pan Y.S."/>
            <person name="Xia L.Y."/>
            <person name="Li J."/>
            <person name="Zhao F."/>
            <person name="Cao W.C."/>
        </authorList>
    </citation>
    <scope>NUCLEOTIDE SEQUENCE</scope>
    <source>
        <strain evidence="7">Rmic-2018</strain>
    </source>
</reference>
<evidence type="ECO:0000256" key="3">
    <source>
        <dbReference type="ARBA" id="ARBA00022838"/>
    </source>
</evidence>
<sequence>MQDGDCELSKEDIQPLKQGRVMSSLQAALAPQCQEDLTQKRREFEEELRTSSGVTLLDVYHRYVLWLEQHHVTTSVNMPQLLEQAIVQFKTNTELFNDVRYVGIWIRYAMMSTRAPRNRSKPCSRLVLAISTLNSTPLGHSSSKHLAILAVHHAFSREPSIGELRPPAGSKRLWPWRPRQLPGHSHLCRQADENALQDGDALLIQPVAAPPFEVFSEPTETGVLACGAPLPPNDDAPEEGDNDENRLPADCSPPEVSVKMKSLQHRVPFAELPMDEDELQRMRKMTLDFVLKVTSTPCATDRTVPKVGEDFTVGGLTALVQDVAISDPSAFSAAQIPPVEPLEPPQQVEQQQPSQPGVPLSPKTDTAAPLATRRFSIAAAVDLSTIYECSKEGKSSSNSGGSTCSSSSSSHHLAAGSTLSTTARPTTGGNLPAVQGEPDNDGGVSLVAAAMPEQSQEQGEEGEQAVRAVASEDPFSEEMRSIILASWQPQKSDQRKLLESPAKRPIVKGNALITLGDHKIRVLRRVASGAYAAVYLAQMIKTEETYLDDDESFEAPSQGKVVLKVGDNNGNARWESYICCELHRRLSETSEAFTKHIVDLQLACFFSNGAISVFPYSPHGTLLDLVTQFKKHCCSSVPECLVLYFTLEFITILQQVHLCGIIHADIKPDNVLIKDLPSKAGFLDKFFTEGPSCLQLIDFGRAIDMSQLPSGTAFSYVVTTEGFVCTEMRDNRQWTFQTDWFGLLGCLHVLLFGHYMKVEKKCDGTWGIGNKFKRYWQQELWNRLFSTLLNIASCSELPDLNPFVLEIQSLLRNKSRAHSVNVEALRAKTFKILFTYFRTTSPQRDSSSCEEL</sequence>
<evidence type="ECO:0000256" key="2">
    <source>
        <dbReference type="ARBA" id="ARBA00022454"/>
    </source>
</evidence>
<dbReference type="GO" id="GO:0005524">
    <property type="term" value="F:ATP binding"/>
    <property type="evidence" value="ECO:0007669"/>
    <property type="project" value="InterPro"/>
</dbReference>
<name>A0A9J6D1C6_RHIMP</name>
<evidence type="ECO:0000256" key="1">
    <source>
        <dbReference type="ARBA" id="ARBA00004629"/>
    </source>
</evidence>
<dbReference type="InterPro" id="IPR013212">
    <property type="entry name" value="Mad3/Bub1_I"/>
</dbReference>
<keyword evidence="3" id="KW-0995">Kinetochore</keyword>
<dbReference type="InterPro" id="IPR015661">
    <property type="entry name" value="Bub1/Mad3"/>
</dbReference>
<dbReference type="GO" id="GO:0007094">
    <property type="term" value="P:mitotic spindle assembly checkpoint signaling"/>
    <property type="evidence" value="ECO:0007669"/>
    <property type="project" value="InterPro"/>
</dbReference>
<dbReference type="VEuPathDB" id="VectorBase:LOC119169842"/>
<dbReference type="VEuPathDB" id="VectorBase:LOC119186856"/>
<keyword evidence="2" id="KW-0158">Chromosome</keyword>
<keyword evidence="4" id="KW-0137">Centromere</keyword>
<dbReference type="Pfam" id="PF00069">
    <property type="entry name" value="Pkinase"/>
    <property type="match status" value="1"/>
</dbReference>
<dbReference type="EMBL" id="JABSTU010002963">
    <property type="protein sequence ID" value="KAH7977105.1"/>
    <property type="molecule type" value="Genomic_DNA"/>
</dbReference>
<comment type="subcellular location">
    <subcellularLocation>
        <location evidence="1">Chromosome</location>
        <location evidence="1">Centromere</location>
        <location evidence="1">Kinetochore</location>
    </subcellularLocation>
</comment>
<evidence type="ECO:0000313" key="7">
    <source>
        <dbReference type="EMBL" id="KAH7977105.1"/>
    </source>
</evidence>
<dbReference type="SUPFAM" id="SSF56112">
    <property type="entry name" value="Protein kinase-like (PK-like)"/>
    <property type="match status" value="1"/>
</dbReference>
<comment type="caution">
    <text evidence="7">The sequence shown here is derived from an EMBL/GenBank/DDBJ whole genome shotgun (WGS) entry which is preliminary data.</text>
</comment>
<dbReference type="Gene3D" id="1.25.40.430">
    <property type="match status" value="1"/>
</dbReference>
<evidence type="ECO:0000259" key="6">
    <source>
        <dbReference type="PROSITE" id="PS50011"/>
    </source>
</evidence>
<accession>A0A9J6D1C6</accession>
<reference evidence="7" key="2">
    <citation type="submission" date="2021-09" db="EMBL/GenBank/DDBJ databases">
        <authorList>
            <person name="Jia N."/>
            <person name="Wang J."/>
            <person name="Shi W."/>
            <person name="Du L."/>
            <person name="Sun Y."/>
            <person name="Zhan W."/>
            <person name="Jiang J."/>
            <person name="Wang Q."/>
            <person name="Zhang B."/>
            <person name="Ji P."/>
            <person name="Sakyi L.B."/>
            <person name="Cui X."/>
            <person name="Yuan T."/>
            <person name="Jiang B."/>
            <person name="Yang W."/>
            <person name="Lam T.T.-Y."/>
            <person name="Chang Q."/>
            <person name="Ding S."/>
            <person name="Wang X."/>
            <person name="Zhu J."/>
            <person name="Ruan X."/>
            <person name="Zhao L."/>
            <person name="Wei J."/>
            <person name="Que T."/>
            <person name="Du C."/>
            <person name="Cheng J."/>
            <person name="Dai P."/>
            <person name="Han X."/>
            <person name="Huang E."/>
            <person name="Gao Y."/>
            <person name="Liu J."/>
            <person name="Shao H."/>
            <person name="Ye R."/>
            <person name="Li L."/>
            <person name="Wei W."/>
            <person name="Wang X."/>
            <person name="Wang C."/>
            <person name="Huo Q."/>
            <person name="Li W."/>
            <person name="Guo W."/>
            <person name="Chen H."/>
            <person name="Chen S."/>
            <person name="Zhou L."/>
            <person name="Zhou L."/>
            <person name="Ni X."/>
            <person name="Tian J."/>
            <person name="Zhou Y."/>
            <person name="Sheng Y."/>
            <person name="Liu T."/>
            <person name="Pan Y."/>
            <person name="Xia L."/>
            <person name="Li J."/>
            <person name="Zhao F."/>
            <person name="Cao W."/>
        </authorList>
    </citation>
    <scope>NUCLEOTIDE SEQUENCE</scope>
    <source>
        <strain evidence="7">Rmic-2018</strain>
        <tissue evidence="7">Larvae</tissue>
    </source>
</reference>
<dbReference type="PANTHER" id="PTHR14030">
    <property type="entry name" value="MITOTIC CHECKPOINT SERINE/THREONINE-PROTEIN KINASE BUB1"/>
    <property type="match status" value="1"/>
</dbReference>
<keyword evidence="8" id="KW-1185">Reference proteome</keyword>
<dbReference type="GO" id="GO:0000776">
    <property type="term" value="C:kinetochore"/>
    <property type="evidence" value="ECO:0007669"/>
    <property type="project" value="UniProtKB-KW"/>
</dbReference>
<dbReference type="GO" id="GO:0004672">
    <property type="term" value="F:protein kinase activity"/>
    <property type="evidence" value="ECO:0007669"/>
    <property type="project" value="InterPro"/>
</dbReference>
<evidence type="ECO:0000313" key="8">
    <source>
        <dbReference type="Proteomes" id="UP000821866"/>
    </source>
</evidence>
<dbReference type="AlphaFoldDB" id="A0A9J6D1C6"/>
<feature type="region of interest" description="Disordered" evidence="5">
    <location>
        <begin position="391"/>
        <end position="444"/>
    </location>
</feature>
<dbReference type="SMART" id="SM00777">
    <property type="entry name" value="Mad3_BUB1_I"/>
    <property type="match status" value="1"/>
</dbReference>
<dbReference type="PROSITE" id="PS50011">
    <property type="entry name" value="PROTEIN_KINASE_DOM"/>
    <property type="match status" value="1"/>
</dbReference>
<organism evidence="7 8">
    <name type="scientific">Rhipicephalus microplus</name>
    <name type="common">Cattle tick</name>
    <name type="synonym">Boophilus microplus</name>
    <dbReference type="NCBI Taxonomy" id="6941"/>
    <lineage>
        <taxon>Eukaryota</taxon>
        <taxon>Metazoa</taxon>
        <taxon>Ecdysozoa</taxon>
        <taxon>Arthropoda</taxon>
        <taxon>Chelicerata</taxon>
        <taxon>Arachnida</taxon>
        <taxon>Acari</taxon>
        <taxon>Parasitiformes</taxon>
        <taxon>Ixodida</taxon>
        <taxon>Ixodoidea</taxon>
        <taxon>Ixodidae</taxon>
        <taxon>Rhipicephalinae</taxon>
        <taxon>Rhipicephalus</taxon>
        <taxon>Boophilus</taxon>
    </lineage>
</organism>
<dbReference type="PROSITE" id="PS00108">
    <property type="entry name" value="PROTEIN_KINASE_ST"/>
    <property type="match status" value="1"/>
</dbReference>
<dbReference type="SMART" id="SM00220">
    <property type="entry name" value="S_TKc"/>
    <property type="match status" value="1"/>
</dbReference>
<evidence type="ECO:0000256" key="4">
    <source>
        <dbReference type="ARBA" id="ARBA00023328"/>
    </source>
</evidence>
<dbReference type="GO" id="GO:0032991">
    <property type="term" value="C:protein-containing complex"/>
    <property type="evidence" value="ECO:0007669"/>
    <property type="project" value="UniProtKB-ARBA"/>
</dbReference>
<dbReference type="Pfam" id="PF08311">
    <property type="entry name" value="Mad3_BUB1_I"/>
    <property type="match status" value="1"/>
</dbReference>